<sequence length="270" mass="28569">MTDLPVFLAAHPDAILIDITSTQGSTPREAGAFMLVSPTALWGTIGGGQFEFMAIHNAREMLAGTGGATSMDIPLGPEIGQCCGGRTQLRFRRLTPTLKDELDATRAGEIERLPEVLLFGAGHVGRALAAALAPLPLSVTVVETRQEELANLPAATKTRLVPMPEALVKDIPAGGAVVILTHDHALDFLIAREALAREDLAYTGMIGSATKRATLASWLSREGGERAWMERLTLPIGGSAVRDKRPEVIAAMTAAEILTALAAYRLQASS</sequence>
<dbReference type="InterPro" id="IPR052698">
    <property type="entry name" value="MoCofactor_Util/Proc"/>
</dbReference>
<dbReference type="Pfam" id="PF02625">
    <property type="entry name" value="XdhC_CoxI"/>
    <property type="match status" value="1"/>
</dbReference>
<name>A0A2A5KY26_9HYPH</name>
<dbReference type="NCBIfam" id="TIGR02964">
    <property type="entry name" value="xanthine_xdhC"/>
    <property type="match status" value="1"/>
</dbReference>
<dbReference type="Pfam" id="PF13478">
    <property type="entry name" value="XdhC_C"/>
    <property type="match status" value="1"/>
</dbReference>
<dbReference type="PANTHER" id="PTHR30388:SF6">
    <property type="entry name" value="XANTHINE DEHYDROGENASE SUBUNIT A-RELATED"/>
    <property type="match status" value="1"/>
</dbReference>
<feature type="domain" description="XdhC Rossmann" evidence="2">
    <location>
        <begin position="116"/>
        <end position="257"/>
    </location>
</feature>
<dbReference type="EMBL" id="NXDM01000004">
    <property type="protein sequence ID" value="PCK81920.1"/>
    <property type="molecule type" value="Genomic_DNA"/>
</dbReference>
<dbReference type="SUPFAM" id="SSF51735">
    <property type="entry name" value="NAD(P)-binding Rossmann-fold domains"/>
    <property type="match status" value="1"/>
</dbReference>
<dbReference type="Proteomes" id="UP000218807">
    <property type="component" value="Unassembled WGS sequence"/>
</dbReference>
<protein>
    <submittedName>
        <fullName evidence="3">Xanthine dehydrogenase accessory protein XdhC</fullName>
    </submittedName>
</protein>
<feature type="domain" description="XdhC- CoxI" evidence="1">
    <location>
        <begin position="9"/>
        <end position="65"/>
    </location>
</feature>
<evidence type="ECO:0000259" key="1">
    <source>
        <dbReference type="Pfam" id="PF02625"/>
    </source>
</evidence>
<dbReference type="AlphaFoldDB" id="A0A2A5KY26"/>
<accession>A0A2A5KY26</accession>
<dbReference type="InterPro" id="IPR014308">
    <property type="entry name" value="Xanthine_DH_XdhC"/>
</dbReference>
<gene>
    <name evidence="3" type="primary">xdhC</name>
    <name evidence="3" type="ORF">CPT34_06045</name>
</gene>
<keyword evidence="4" id="KW-1185">Reference proteome</keyword>
<evidence type="ECO:0000313" key="4">
    <source>
        <dbReference type="Proteomes" id="UP000218807"/>
    </source>
</evidence>
<dbReference type="RefSeq" id="WP_096762298.1">
    <property type="nucleotide sequence ID" value="NZ_NXDM01000004.1"/>
</dbReference>
<comment type="caution">
    <text evidence="3">The sequence shown here is derived from an EMBL/GenBank/DDBJ whole genome shotgun (WGS) entry which is preliminary data.</text>
</comment>
<reference evidence="3 4" key="1">
    <citation type="submission" date="2017-09" db="EMBL/GenBank/DDBJ databases">
        <title>Comparative genomics of rhizobia isolated from Phaseolus vulgaris in China.</title>
        <authorList>
            <person name="Tong W."/>
        </authorList>
    </citation>
    <scope>NUCLEOTIDE SEQUENCE [LARGE SCALE GENOMIC DNA]</scope>
    <source>
        <strain evidence="3 4">L101</strain>
    </source>
</reference>
<proteinExistence type="predicted"/>
<dbReference type="InterPro" id="IPR003777">
    <property type="entry name" value="XdhC_CoxI"/>
</dbReference>
<dbReference type="InterPro" id="IPR027051">
    <property type="entry name" value="XdhC_Rossmann_dom"/>
</dbReference>
<organism evidence="3 4">
    <name type="scientific">Rhizobium sophoriradicis</name>
    <dbReference type="NCBI Taxonomy" id="1535245"/>
    <lineage>
        <taxon>Bacteria</taxon>
        <taxon>Pseudomonadati</taxon>
        <taxon>Pseudomonadota</taxon>
        <taxon>Alphaproteobacteria</taxon>
        <taxon>Hyphomicrobiales</taxon>
        <taxon>Rhizobiaceae</taxon>
        <taxon>Rhizobium/Agrobacterium group</taxon>
        <taxon>Rhizobium</taxon>
    </lineage>
</organism>
<dbReference type="InterPro" id="IPR036291">
    <property type="entry name" value="NAD(P)-bd_dom_sf"/>
</dbReference>
<evidence type="ECO:0000259" key="2">
    <source>
        <dbReference type="Pfam" id="PF13478"/>
    </source>
</evidence>
<evidence type="ECO:0000313" key="3">
    <source>
        <dbReference type="EMBL" id="PCK81920.1"/>
    </source>
</evidence>
<dbReference type="Gene3D" id="3.40.50.720">
    <property type="entry name" value="NAD(P)-binding Rossmann-like Domain"/>
    <property type="match status" value="1"/>
</dbReference>
<dbReference type="PANTHER" id="PTHR30388">
    <property type="entry name" value="ALDEHYDE OXIDOREDUCTASE MOLYBDENUM COFACTOR ASSEMBLY PROTEIN"/>
    <property type="match status" value="1"/>
</dbReference>